<dbReference type="Gene3D" id="1.10.10.10">
    <property type="entry name" value="Winged helix-like DNA-binding domain superfamily/Winged helix DNA-binding domain"/>
    <property type="match status" value="1"/>
</dbReference>
<dbReference type="GO" id="GO:0003677">
    <property type="term" value="F:DNA binding"/>
    <property type="evidence" value="ECO:0007669"/>
    <property type="project" value="UniProtKB-KW"/>
</dbReference>
<dbReference type="AlphaFoldDB" id="A0A6J6ECZ4"/>
<evidence type="ECO:0000256" key="6">
    <source>
        <dbReference type="ARBA" id="ARBA00023163"/>
    </source>
</evidence>
<dbReference type="SUPFAM" id="SSF46785">
    <property type="entry name" value="Winged helix' DNA-binding domain"/>
    <property type="match status" value="1"/>
</dbReference>
<keyword evidence="2" id="KW-0678">Repressor</keyword>
<feature type="domain" description="CoA-binding" evidence="7">
    <location>
        <begin position="86"/>
        <end position="192"/>
    </location>
</feature>
<gene>
    <name evidence="8" type="ORF">UFOPK1726_00477</name>
</gene>
<accession>A0A6J6ECZ4</accession>
<reference evidence="8" key="1">
    <citation type="submission" date="2020-05" db="EMBL/GenBank/DDBJ databases">
        <authorList>
            <person name="Chiriac C."/>
            <person name="Salcher M."/>
            <person name="Ghai R."/>
            <person name="Kavagutti S V."/>
        </authorList>
    </citation>
    <scope>NUCLEOTIDE SEQUENCE</scope>
</reference>
<dbReference type="EMBL" id="CAEZTT010000039">
    <property type="protein sequence ID" value="CAB4574311.1"/>
    <property type="molecule type" value="Genomic_DNA"/>
</dbReference>
<dbReference type="NCBIfam" id="NF003994">
    <property type="entry name" value="PRK05472.2-3"/>
    <property type="match status" value="1"/>
</dbReference>
<dbReference type="PANTHER" id="PTHR35786:SF1">
    <property type="entry name" value="REDOX-SENSING TRANSCRIPTIONAL REPRESSOR REX 1"/>
    <property type="match status" value="1"/>
</dbReference>
<dbReference type="NCBIfam" id="NF003995">
    <property type="entry name" value="PRK05472.2-4"/>
    <property type="match status" value="1"/>
</dbReference>
<evidence type="ECO:0000256" key="3">
    <source>
        <dbReference type="ARBA" id="ARBA00023015"/>
    </source>
</evidence>
<evidence type="ECO:0000256" key="2">
    <source>
        <dbReference type="ARBA" id="ARBA00022491"/>
    </source>
</evidence>
<evidence type="ECO:0000259" key="7">
    <source>
        <dbReference type="SMART" id="SM00881"/>
    </source>
</evidence>
<keyword evidence="6" id="KW-0804">Transcription</keyword>
<keyword evidence="5" id="KW-0238">DNA-binding</keyword>
<dbReference type="InterPro" id="IPR036291">
    <property type="entry name" value="NAD(P)-bd_dom_sf"/>
</dbReference>
<dbReference type="NCBIfam" id="NF003996">
    <property type="entry name" value="PRK05472.2-5"/>
    <property type="match status" value="1"/>
</dbReference>
<dbReference type="GO" id="GO:0045892">
    <property type="term" value="P:negative regulation of DNA-templated transcription"/>
    <property type="evidence" value="ECO:0007669"/>
    <property type="project" value="InterPro"/>
</dbReference>
<keyword evidence="1" id="KW-0963">Cytoplasm</keyword>
<evidence type="ECO:0000256" key="1">
    <source>
        <dbReference type="ARBA" id="ARBA00022490"/>
    </source>
</evidence>
<dbReference type="InterPro" id="IPR058236">
    <property type="entry name" value="Rex_actinobacterial-type"/>
</dbReference>
<protein>
    <submittedName>
        <fullName evidence="8">Unannotated protein</fullName>
    </submittedName>
</protein>
<organism evidence="8">
    <name type="scientific">freshwater metagenome</name>
    <dbReference type="NCBI Taxonomy" id="449393"/>
    <lineage>
        <taxon>unclassified sequences</taxon>
        <taxon>metagenomes</taxon>
        <taxon>ecological metagenomes</taxon>
    </lineage>
</organism>
<sequence>MAQQRTPGKAVGLPAATVERLPIYLRALTEFKSRGVEVISSEELAEAVNVTSAQLRKDLSHLGGHGTRGVGYDVAVLIQALSATLGVDKQWPIVIVGCGNLGMSLAKYAGFTNRGFKISALFDSAPEIIGKVVEISEGQKIFIKDVAGLSTFIRENNIQIAVITTPAPAAQSVCDTLVNAGIYSIMTFAPVTLTVPSGVDVRQIDLASELQILTFHEQTKANEVIAI</sequence>
<dbReference type="InterPro" id="IPR009718">
    <property type="entry name" value="Rex_DNA-bd_C_dom"/>
</dbReference>
<dbReference type="InterPro" id="IPR022876">
    <property type="entry name" value="Tscrpt_rep_Rex"/>
</dbReference>
<dbReference type="InterPro" id="IPR036390">
    <property type="entry name" value="WH_DNA-bd_sf"/>
</dbReference>
<dbReference type="InterPro" id="IPR036388">
    <property type="entry name" value="WH-like_DNA-bd_sf"/>
</dbReference>
<dbReference type="NCBIfam" id="NF003992">
    <property type="entry name" value="PRK05472.2-1"/>
    <property type="match status" value="1"/>
</dbReference>
<dbReference type="NCBIfam" id="NF003989">
    <property type="entry name" value="PRK05472.1-3"/>
    <property type="match status" value="1"/>
</dbReference>
<dbReference type="Pfam" id="PF02629">
    <property type="entry name" value="CoA_binding"/>
    <property type="match status" value="1"/>
</dbReference>
<keyword evidence="3" id="KW-0805">Transcription regulation</keyword>
<evidence type="ECO:0000256" key="4">
    <source>
        <dbReference type="ARBA" id="ARBA00023027"/>
    </source>
</evidence>
<dbReference type="Pfam" id="PF06971">
    <property type="entry name" value="Put_DNA-bind_N"/>
    <property type="match status" value="1"/>
</dbReference>
<proteinExistence type="inferred from homology"/>
<dbReference type="PANTHER" id="PTHR35786">
    <property type="entry name" value="REDOX-SENSING TRANSCRIPTIONAL REPRESSOR REX"/>
    <property type="match status" value="1"/>
</dbReference>
<dbReference type="InterPro" id="IPR003781">
    <property type="entry name" value="CoA-bd"/>
</dbReference>
<dbReference type="SMART" id="SM00881">
    <property type="entry name" value="CoA_binding"/>
    <property type="match status" value="1"/>
</dbReference>
<dbReference type="Gene3D" id="3.40.50.720">
    <property type="entry name" value="NAD(P)-binding Rossmann-like Domain"/>
    <property type="match status" value="1"/>
</dbReference>
<keyword evidence="4" id="KW-0520">NAD</keyword>
<dbReference type="HAMAP" id="MF_01131">
    <property type="entry name" value="Rex"/>
    <property type="match status" value="1"/>
</dbReference>
<evidence type="ECO:0000313" key="8">
    <source>
        <dbReference type="EMBL" id="CAB4574311.1"/>
    </source>
</evidence>
<evidence type="ECO:0000256" key="5">
    <source>
        <dbReference type="ARBA" id="ARBA00023125"/>
    </source>
</evidence>
<dbReference type="GO" id="GO:0051775">
    <property type="term" value="P:response to redox state"/>
    <property type="evidence" value="ECO:0007669"/>
    <property type="project" value="InterPro"/>
</dbReference>
<dbReference type="SUPFAM" id="SSF51735">
    <property type="entry name" value="NAD(P)-binding Rossmann-fold domains"/>
    <property type="match status" value="1"/>
</dbReference>
<name>A0A6J6ECZ4_9ZZZZ</name>
<dbReference type="NCBIfam" id="NF003993">
    <property type="entry name" value="PRK05472.2-2"/>
    <property type="match status" value="1"/>
</dbReference>